<evidence type="ECO:0000256" key="4">
    <source>
        <dbReference type="ARBA" id="ARBA00023136"/>
    </source>
</evidence>
<keyword evidence="4 5" id="KW-0472">Membrane</keyword>
<dbReference type="SUPFAM" id="SSF144091">
    <property type="entry name" value="Rhomboid-like"/>
    <property type="match status" value="1"/>
</dbReference>
<keyword evidence="3 5" id="KW-1133">Transmembrane helix</keyword>
<evidence type="ECO:0000256" key="1">
    <source>
        <dbReference type="ARBA" id="ARBA00004141"/>
    </source>
</evidence>
<dbReference type="InterPro" id="IPR035952">
    <property type="entry name" value="Rhomboid-like_sf"/>
</dbReference>
<feature type="transmembrane region" description="Helical" evidence="5">
    <location>
        <begin position="275"/>
        <end position="295"/>
    </location>
</feature>
<keyword evidence="7" id="KW-1185">Reference proteome</keyword>
<sequence>MARFLAYCKSPLTICILFVLVLGMLNLKIQFAPEIAEWSRERAAVADFDNYWESEGAQRFKDVGVEPTEKIYNEELDAHLKKFRARNPTFIPEKRIAQMKEDFQAWWETTGKKSYAVNEVAPDEKLYKQELKRYIQGYTKTIPEYQLFFIPEDSSITALFTCWFLFPGALSFLVFAVGFLFAMKVLEKRWGYLQSSLFFAVGTIFGGFVFMGTLSLSYFDRYAYMPYMGMSLSMAMLLGIAAFGPKNDVSKLSTAGAILTLAVDVLTNWNANPNLYGWVAILEIAFFGIGAFLGFKVPRLTGGSVKSKKSVVIEEVTVNPKVRTREDLKEALDLANKAEYEHASLILSKSFIQLLRENPLDIPTIEKTVESMLYPHFFFTMPGLMWMSWGAEAAKKKLPRIAIDLYEKGASIEQNTKNRRRGLFCAADLRLREHLEEDKGREELEKVIQMDSDDILAAEARKLLAK</sequence>
<dbReference type="EMBL" id="PGEX01000001">
    <property type="protein sequence ID" value="PJJ41462.1"/>
    <property type="molecule type" value="Genomic_DNA"/>
</dbReference>
<feature type="transmembrane region" description="Helical" evidence="5">
    <location>
        <begin position="197"/>
        <end position="218"/>
    </location>
</feature>
<evidence type="ECO:0000256" key="2">
    <source>
        <dbReference type="ARBA" id="ARBA00022692"/>
    </source>
</evidence>
<comment type="subcellular location">
    <subcellularLocation>
        <location evidence="1">Membrane</location>
        <topology evidence="1">Multi-pass membrane protein</topology>
    </subcellularLocation>
</comment>
<name>A0A2M9A6Y2_9BACT</name>
<evidence type="ECO:0000256" key="3">
    <source>
        <dbReference type="ARBA" id="ARBA00022989"/>
    </source>
</evidence>
<reference evidence="6 7" key="1">
    <citation type="submission" date="2017-11" db="EMBL/GenBank/DDBJ databases">
        <title>Animal gut microbial communities from fecal samples from Wisconsin, USA.</title>
        <authorList>
            <person name="Neumann A."/>
        </authorList>
    </citation>
    <scope>NUCLEOTIDE SEQUENCE [LARGE SCALE GENOMIC DNA]</scope>
    <source>
        <strain evidence="6 7">UWS3</strain>
    </source>
</reference>
<comment type="caution">
    <text evidence="6">The sequence shown here is derived from an EMBL/GenBank/DDBJ whole genome shotgun (WGS) entry which is preliminary data.</text>
</comment>
<keyword evidence="2 5" id="KW-0812">Transmembrane</keyword>
<evidence type="ECO:0000256" key="5">
    <source>
        <dbReference type="SAM" id="Phobius"/>
    </source>
</evidence>
<gene>
    <name evidence="6" type="ORF">BGX16_1434</name>
</gene>
<evidence type="ECO:0000313" key="7">
    <source>
        <dbReference type="Proteomes" id="UP000231134"/>
    </source>
</evidence>
<feature type="transmembrane region" description="Helical" evidence="5">
    <location>
        <begin position="224"/>
        <end position="245"/>
    </location>
</feature>
<organism evidence="6 7">
    <name type="scientific">Hallerella succinigenes</name>
    <dbReference type="NCBI Taxonomy" id="1896222"/>
    <lineage>
        <taxon>Bacteria</taxon>
        <taxon>Pseudomonadati</taxon>
        <taxon>Fibrobacterota</taxon>
        <taxon>Fibrobacteria</taxon>
        <taxon>Fibrobacterales</taxon>
        <taxon>Fibrobacteraceae</taxon>
        <taxon>Hallerella</taxon>
    </lineage>
</organism>
<feature type="transmembrane region" description="Helical" evidence="5">
    <location>
        <begin position="163"/>
        <end position="185"/>
    </location>
</feature>
<accession>A0A2M9A6Y2</accession>
<dbReference type="RefSeq" id="WP_100425426.1">
    <property type="nucleotide sequence ID" value="NZ_PGEX01000001.1"/>
</dbReference>
<dbReference type="Proteomes" id="UP000231134">
    <property type="component" value="Unassembled WGS sequence"/>
</dbReference>
<evidence type="ECO:0000313" key="6">
    <source>
        <dbReference type="EMBL" id="PJJ41462.1"/>
    </source>
</evidence>
<dbReference type="GO" id="GO:0016020">
    <property type="term" value="C:membrane"/>
    <property type="evidence" value="ECO:0007669"/>
    <property type="project" value="UniProtKB-SubCell"/>
</dbReference>
<dbReference type="OrthoDB" id="9813201at2"/>
<proteinExistence type="predicted"/>
<protein>
    <submittedName>
        <fullName evidence="6">Uncharacterized protein</fullName>
    </submittedName>
</protein>
<dbReference type="AlphaFoldDB" id="A0A2M9A6Y2"/>